<name>A0A840PW44_9PSEU</name>
<evidence type="ECO:0000313" key="1">
    <source>
        <dbReference type="EMBL" id="MBB5152546.1"/>
    </source>
</evidence>
<accession>A0A840PW44</accession>
<reference evidence="1 2" key="1">
    <citation type="submission" date="2020-08" db="EMBL/GenBank/DDBJ databases">
        <title>Sequencing the genomes of 1000 actinobacteria strains.</title>
        <authorList>
            <person name="Klenk H.-P."/>
        </authorList>
    </citation>
    <scope>NUCLEOTIDE SEQUENCE [LARGE SCALE GENOMIC DNA]</scope>
    <source>
        <strain evidence="1 2">DSM 45584</strain>
    </source>
</reference>
<comment type="caution">
    <text evidence="1">The sequence shown here is derived from an EMBL/GenBank/DDBJ whole genome shotgun (WGS) entry which is preliminary data.</text>
</comment>
<dbReference type="AlphaFoldDB" id="A0A840PW44"/>
<gene>
    <name evidence="1" type="ORF">BJ970_000080</name>
</gene>
<proteinExistence type="predicted"/>
<sequence length="107" mass="10580">MLTEFAVAFSGEWAPLEGVGAVGGSVLTGFAGAFSGEWTPFEEVGAGGGSVLAWFAGAFSGEWAPLEGVGAVGGSVLDRPSPRSVECGGCVPEVKPGLAAASSRFQA</sequence>
<dbReference type="Proteomes" id="UP000584374">
    <property type="component" value="Unassembled WGS sequence"/>
</dbReference>
<evidence type="ECO:0000313" key="2">
    <source>
        <dbReference type="Proteomes" id="UP000584374"/>
    </source>
</evidence>
<organism evidence="1 2">
    <name type="scientific">Saccharopolyspora phatthalungensis</name>
    <dbReference type="NCBI Taxonomy" id="664693"/>
    <lineage>
        <taxon>Bacteria</taxon>
        <taxon>Bacillati</taxon>
        <taxon>Actinomycetota</taxon>
        <taxon>Actinomycetes</taxon>
        <taxon>Pseudonocardiales</taxon>
        <taxon>Pseudonocardiaceae</taxon>
        <taxon>Saccharopolyspora</taxon>
    </lineage>
</organism>
<dbReference type="EMBL" id="JACHIW010000001">
    <property type="protein sequence ID" value="MBB5152546.1"/>
    <property type="molecule type" value="Genomic_DNA"/>
</dbReference>
<keyword evidence="2" id="KW-1185">Reference proteome</keyword>
<protein>
    <submittedName>
        <fullName evidence="1">Uncharacterized protein</fullName>
    </submittedName>
</protein>